<keyword evidence="4" id="KW-1185">Reference proteome</keyword>
<accession>A0ABT6B7Z4</accession>
<proteinExistence type="predicted"/>
<feature type="domain" description="Peptide N-acetyl-beta-D-glucosaminyl asparaginase amidase A N-terminal" evidence="2">
    <location>
        <begin position="53"/>
        <end position="347"/>
    </location>
</feature>
<organism evidence="3 4">
    <name type="scientific">Luteibacter sahnii</name>
    <dbReference type="NCBI Taxonomy" id="3021977"/>
    <lineage>
        <taxon>Bacteria</taxon>
        <taxon>Pseudomonadati</taxon>
        <taxon>Pseudomonadota</taxon>
        <taxon>Gammaproteobacteria</taxon>
        <taxon>Lysobacterales</taxon>
        <taxon>Rhodanobacteraceae</taxon>
        <taxon>Luteibacter</taxon>
    </lineage>
</organism>
<evidence type="ECO:0000259" key="2">
    <source>
        <dbReference type="Pfam" id="PF12222"/>
    </source>
</evidence>
<dbReference type="InterPro" id="IPR056948">
    <property type="entry name" value="PNGaseA_N"/>
</dbReference>
<comment type="caution">
    <text evidence="3">The sequence shown here is derived from an EMBL/GenBank/DDBJ whole genome shotgun (WGS) entry which is preliminary data.</text>
</comment>
<sequence length="599" mass="65399">MPSIQRVPFMALAGLSLASVVAWAGPAAPFREAYSTEPRLTRPPGPSCAVPLFTDHAFGETGDPKAMTATPLTFDYQPPKACDGPWAKVVLEMDVSVPAGKQYDRTASIWLGGTAIYFGTTQEPSADVGARWHVERDLTDYAALFRGARPGQAIVNNWLSDRYTSAITASARLVFYPAGAVAPAVAPADAVYPLSDDPRGAATVVQDGAQRLHGSLTLPRNVTRAYLDVIAQSQGNDEPWYTCIDDADVTRTQHFALESPYDGAPLQECGGGNLRQVLVAIDGQSAGLAPVYPWTYTGGVDPNLWRPIPDIQTLNFTPYRVDLTPFAGVLDDGRPHDVSVRVLGANRFFNLAASLLIYQDHDARVVTGKVLANSLATQTDLGTPRVDSALRETRDHRVEGHVDTTRHDHYRILGEITTSRGTIRSEVSQTASFANRQTFTRPDAPTWHQLIDQSTQVDDTTTTHVGDGPETRQRRTLTYPLRLHVIKHVADDGSFRGEIDMSQGLVSVRQRQRDGHDVFDSHLDIAMHSHDEADFNRMGSAITHPRDQHAVQTLSFKDSLGSCLTMHVASQKGQDAVLKQGQGCLGALNLLNWRSRPSP</sequence>
<name>A0ABT6B7Z4_9GAMM</name>
<dbReference type="Proteomes" id="UP001528850">
    <property type="component" value="Unassembled WGS sequence"/>
</dbReference>
<evidence type="ECO:0000256" key="1">
    <source>
        <dbReference type="SAM" id="SignalP"/>
    </source>
</evidence>
<dbReference type="PANTHER" id="PTHR31104">
    <property type="entry name" value="PEPTIDE-N4-(N-ACETYL-BETA-GLUCOSAMINYL)ASPARAGINE AMIDASE A PROTEIN"/>
    <property type="match status" value="1"/>
</dbReference>
<dbReference type="EMBL" id="JARJJS010000001">
    <property type="protein sequence ID" value="MDF4024160.1"/>
    <property type="molecule type" value="Genomic_DNA"/>
</dbReference>
<feature type="signal peptide" evidence="1">
    <location>
        <begin position="1"/>
        <end position="24"/>
    </location>
</feature>
<feature type="chain" id="PRO_5047020092" evidence="1">
    <location>
        <begin position="25"/>
        <end position="599"/>
    </location>
</feature>
<evidence type="ECO:0000313" key="4">
    <source>
        <dbReference type="Proteomes" id="UP001528850"/>
    </source>
</evidence>
<dbReference type="InterPro" id="IPR021102">
    <property type="entry name" value="PNGase_A"/>
</dbReference>
<evidence type="ECO:0000313" key="3">
    <source>
        <dbReference type="EMBL" id="MDF4024160.1"/>
    </source>
</evidence>
<gene>
    <name evidence="3" type="ORF">P3W24_04135</name>
</gene>
<protein>
    <submittedName>
        <fullName evidence="3">Peptide-N(4)-(N-acetyl-beta-glucosaminyl)asparagine amidase</fullName>
    </submittedName>
</protein>
<dbReference type="Pfam" id="PF12222">
    <property type="entry name" value="PNGaseA"/>
    <property type="match status" value="1"/>
</dbReference>
<reference evidence="3 4" key="1">
    <citation type="journal article" date="2024" name="Curr. Microbiol.">
        <title>Luteibacter sahnii sp. nov., A Novel Yellow-Colored Xanthomonadin Pigment Producing Probiotic Bacterium from Healthy Rice Seed Microbiome.</title>
        <authorList>
            <person name="Jaiswal G."/>
            <person name="Rana R."/>
            <person name="Nayak P.K."/>
            <person name="Chouhan R."/>
            <person name="Gandhi S.G."/>
            <person name="Patel H.K."/>
            <person name="Patil P.B."/>
        </authorList>
    </citation>
    <scope>NUCLEOTIDE SEQUENCE [LARGE SCALE GENOMIC DNA]</scope>
    <source>
        <strain evidence="3 4">PPL201</strain>
    </source>
</reference>
<keyword evidence="1" id="KW-0732">Signal</keyword>